<dbReference type="FunFam" id="1.10.472.10:FF:000002">
    <property type="entry name" value="Transcription factor IIIB 90 kDa subunit"/>
    <property type="match status" value="1"/>
</dbReference>
<dbReference type="GO" id="GO:0005634">
    <property type="term" value="C:nucleus"/>
    <property type="evidence" value="ECO:0007669"/>
    <property type="project" value="UniProtKB-SubCell"/>
</dbReference>
<dbReference type="InterPro" id="IPR000812">
    <property type="entry name" value="TFIIB"/>
</dbReference>
<keyword evidence="6" id="KW-0805">Transcription regulation</keyword>
<feature type="region of interest" description="Disordered" evidence="12">
    <location>
        <begin position="411"/>
        <end position="432"/>
    </location>
</feature>
<comment type="subcellular location">
    <subcellularLocation>
        <location evidence="1">Nucleus</location>
    </subcellularLocation>
</comment>
<dbReference type="GO" id="GO:0000995">
    <property type="term" value="F:RNA polymerase III general transcription initiation factor activity"/>
    <property type="evidence" value="ECO:0007669"/>
    <property type="project" value="TreeGrafter"/>
</dbReference>
<evidence type="ECO:0000256" key="6">
    <source>
        <dbReference type="ARBA" id="ARBA00023015"/>
    </source>
</evidence>
<protein>
    <recommendedName>
        <fullName evidence="10">B-related factor 1</fullName>
    </recommendedName>
</protein>
<keyword evidence="3" id="KW-0479">Metal-binding</keyword>
<dbReference type="InterPro" id="IPR013150">
    <property type="entry name" value="TFIIB_cyclin"/>
</dbReference>
<dbReference type="CDD" id="cd20553">
    <property type="entry name" value="CYCLIN_TFIIIB90_rpt1"/>
    <property type="match status" value="1"/>
</dbReference>
<dbReference type="GO" id="GO:0000126">
    <property type="term" value="C:transcription factor TFIIIB complex"/>
    <property type="evidence" value="ECO:0007669"/>
    <property type="project" value="TreeGrafter"/>
</dbReference>
<feature type="region of interest" description="Disordered" evidence="12">
    <location>
        <begin position="457"/>
        <end position="513"/>
    </location>
</feature>
<dbReference type="Pfam" id="PF07741">
    <property type="entry name" value="BRF1"/>
    <property type="match status" value="1"/>
</dbReference>
<dbReference type="PANTHER" id="PTHR11618">
    <property type="entry name" value="TRANSCRIPTION INITIATION FACTOR IIB-RELATED"/>
    <property type="match status" value="1"/>
</dbReference>
<keyword evidence="8" id="KW-0804">Transcription</keyword>
<keyword evidence="7" id="KW-0010">Activator</keyword>
<keyword evidence="5" id="KW-0862">Zinc</keyword>
<evidence type="ECO:0000256" key="8">
    <source>
        <dbReference type="ARBA" id="ARBA00023163"/>
    </source>
</evidence>
<feature type="compositionally biased region" description="Polar residues" evidence="12">
    <location>
        <begin position="463"/>
        <end position="474"/>
    </location>
</feature>
<evidence type="ECO:0000313" key="14">
    <source>
        <dbReference type="EMBL" id="RKP20755.1"/>
    </source>
</evidence>
<dbReference type="FunFam" id="1.10.472.10:FF:000007">
    <property type="entry name" value="Transcription factor IIIB 90 kDa subunit"/>
    <property type="match status" value="1"/>
</dbReference>
<reference evidence="15" key="1">
    <citation type="journal article" date="2018" name="Nat. Microbiol.">
        <title>Leveraging single-cell genomics to expand the fungal tree of life.</title>
        <authorList>
            <person name="Ahrendt S.R."/>
            <person name="Quandt C.A."/>
            <person name="Ciobanu D."/>
            <person name="Clum A."/>
            <person name="Salamov A."/>
            <person name="Andreopoulos B."/>
            <person name="Cheng J.F."/>
            <person name="Woyke T."/>
            <person name="Pelin A."/>
            <person name="Henrissat B."/>
            <person name="Reynolds N.K."/>
            <person name="Benny G.L."/>
            <person name="Smith M.E."/>
            <person name="James T.Y."/>
            <person name="Grigoriev I.V."/>
        </authorList>
    </citation>
    <scope>NUCLEOTIDE SEQUENCE [LARGE SCALE GENOMIC DNA]</scope>
    <source>
        <strain evidence="15">CSF55</strain>
    </source>
</reference>
<sequence length="513" mass="57840">MQSNQQNSLSCPHCSSVDIEINGAEGIAFCSNCGTVLEENTIVSEVTFQELGNGGTALQGQFVSADGGLRMMNNPFGKRLNAQESRQVTIGIGRRRIQMLASVVKLNEHHVDMAHRWFILALENNFTRGRKAQNVAAACLYIVCRTEKTSHLLIDFAEALRTNVYYLGNTFLKLTRVLSVEIPLIDPSLYIPRFAAKLDFGENTQVVTNTALRLVSRMKRDWLQVGRRPNGLCGASLLIAARMNEITNLDPNEVAKVVKVCLGTIRKRLKEFQQTPSAKLTVEEFNDVWLEQESNPPCFKTEEITNKVIDSLDGVDEAVDDDLIVPTKILQIKNENSQNLLAPLSQKQKEILEVPDDEVEWSDLDDDEVSTCLLNQFEIELRTKVWTDLNKDYLEEQMEKRKLETDTKDVVKVKKPRKKREKKEPIEAATAEEAARQTLAKKFSKKINYDALSDMFKPVTPDSAINSPNIQKASPNDEALEESEVEDEIEDSGNYSSARKALGYNNFEDEDFD</sequence>
<evidence type="ECO:0000256" key="3">
    <source>
        <dbReference type="ARBA" id="ARBA00022723"/>
    </source>
</evidence>
<dbReference type="SMART" id="SM00385">
    <property type="entry name" value="CYCLIN"/>
    <property type="match status" value="2"/>
</dbReference>
<dbReference type="GO" id="GO:0008270">
    <property type="term" value="F:zinc ion binding"/>
    <property type="evidence" value="ECO:0007669"/>
    <property type="project" value="UniProtKB-KW"/>
</dbReference>
<dbReference type="GO" id="GO:0017025">
    <property type="term" value="F:TBP-class protein binding"/>
    <property type="evidence" value="ECO:0007669"/>
    <property type="project" value="InterPro"/>
</dbReference>
<evidence type="ECO:0000256" key="5">
    <source>
        <dbReference type="ARBA" id="ARBA00022833"/>
    </source>
</evidence>
<organism evidence="14 15">
    <name type="scientific">Rozella allomycis (strain CSF55)</name>
    <dbReference type="NCBI Taxonomy" id="988480"/>
    <lineage>
        <taxon>Eukaryota</taxon>
        <taxon>Fungi</taxon>
        <taxon>Fungi incertae sedis</taxon>
        <taxon>Cryptomycota</taxon>
        <taxon>Cryptomycota incertae sedis</taxon>
        <taxon>Rozella</taxon>
    </lineage>
</organism>
<dbReference type="Gene3D" id="2.20.25.10">
    <property type="match status" value="1"/>
</dbReference>
<evidence type="ECO:0000313" key="15">
    <source>
        <dbReference type="Proteomes" id="UP000281549"/>
    </source>
</evidence>
<evidence type="ECO:0000256" key="1">
    <source>
        <dbReference type="ARBA" id="ARBA00004123"/>
    </source>
</evidence>
<dbReference type="EMBL" id="ML005025">
    <property type="protein sequence ID" value="RKP20755.1"/>
    <property type="molecule type" value="Genomic_DNA"/>
</dbReference>
<dbReference type="PRINTS" id="PR00685">
    <property type="entry name" value="TIFACTORIIB"/>
</dbReference>
<dbReference type="Pfam" id="PF00382">
    <property type="entry name" value="TFIIB"/>
    <property type="match status" value="2"/>
</dbReference>
<dbReference type="Pfam" id="PF08271">
    <property type="entry name" value="Zn_Ribbon_TF"/>
    <property type="match status" value="1"/>
</dbReference>
<keyword evidence="9" id="KW-0539">Nucleus</keyword>
<keyword evidence="4 11" id="KW-0863">Zinc-finger</keyword>
<dbReference type="SUPFAM" id="SSF57783">
    <property type="entry name" value="Zinc beta-ribbon"/>
    <property type="match status" value="1"/>
</dbReference>
<dbReference type="CDD" id="cd20554">
    <property type="entry name" value="CYCLIN_TFIIIB90_rpt2"/>
    <property type="match status" value="1"/>
</dbReference>
<dbReference type="PANTHER" id="PTHR11618:SF4">
    <property type="entry name" value="TRANSCRIPTION FACTOR IIIB 90 KDA SUBUNIT"/>
    <property type="match status" value="1"/>
</dbReference>
<name>A0A4P9YMI1_ROZAC</name>
<evidence type="ECO:0000259" key="13">
    <source>
        <dbReference type="PROSITE" id="PS51134"/>
    </source>
</evidence>
<proteinExistence type="inferred from homology"/>
<gene>
    <name evidence="14" type="ORF">ROZALSC1DRAFT_27785</name>
</gene>
<dbReference type="AlphaFoldDB" id="A0A4P9YMI1"/>
<evidence type="ECO:0000256" key="11">
    <source>
        <dbReference type="PROSITE-ProRule" id="PRU00469"/>
    </source>
</evidence>
<dbReference type="PROSITE" id="PS51134">
    <property type="entry name" value="ZF_TFIIB"/>
    <property type="match status" value="1"/>
</dbReference>
<evidence type="ECO:0000256" key="9">
    <source>
        <dbReference type="ARBA" id="ARBA00023242"/>
    </source>
</evidence>
<evidence type="ECO:0000256" key="10">
    <source>
        <dbReference type="ARBA" id="ARBA00031009"/>
    </source>
</evidence>
<dbReference type="GO" id="GO:0097550">
    <property type="term" value="C:transcription preinitiation complex"/>
    <property type="evidence" value="ECO:0007669"/>
    <property type="project" value="TreeGrafter"/>
</dbReference>
<dbReference type="Proteomes" id="UP000281549">
    <property type="component" value="Unassembled WGS sequence"/>
</dbReference>
<evidence type="ECO:0000256" key="12">
    <source>
        <dbReference type="SAM" id="MobiDB-lite"/>
    </source>
</evidence>
<comment type="similarity">
    <text evidence="2">Belongs to the TFIIB family.</text>
</comment>
<accession>A0A4P9YMI1</accession>
<dbReference type="InterPro" id="IPR013763">
    <property type="entry name" value="Cyclin-like_dom"/>
</dbReference>
<dbReference type="GO" id="GO:0070897">
    <property type="term" value="P:transcription preinitiation complex assembly"/>
    <property type="evidence" value="ECO:0007669"/>
    <property type="project" value="InterPro"/>
</dbReference>
<evidence type="ECO:0000256" key="2">
    <source>
        <dbReference type="ARBA" id="ARBA00010857"/>
    </source>
</evidence>
<dbReference type="GO" id="GO:0001006">
    <property type="term" value="F:RNA polymerase III type 3 promoter sequence-specific DNA binding"/>
    <property type="evidence" value="ECO:0007669"/>
    <property type="project" value="TreeGrafter"/>
</dbReference>
<evidence type="ECO:0000256" key="7">
    <source>
        <dbReference type="ARBA" id="ARBA00023159"/>
    </source>
</evidence>
<dbReference type="InterPro" id="IPR011665">
    <property type="entry name" value="BRF1_TBP-bd_dom"/>
</dbReference>
<feature type="compositionally biased region" description="Acidic residues" evidence="12">
    <location>
        <begin position="478"/>
        <end position="491"/>
    </location>
</feature>
<dbReference type="InterPro" id="IPR013137">
    <property type="entry name" value="Znf_TFIIB"/>
</dbReference>
<evidence type="ECO:0000256" key="4">
    <source>
        <dbReference type="ARBA" id="ARBA00022771"/>
    </source>
</evidence>
<dbReference type="GO" id="GO:0006384">
    <property type="term" value="P:transcription initiation at RNA polymerase III promoter"/>
    <property type="evidence" value="ECO:0007669"/>
    <property type="project" value="UniProtKB-ARBA"/>
</dbReference>
<feature type="domain" description="TFIIB-type" evidence="13">
    <location>
        <begin position="7"/>
        <end position="38"/>
    </location>
</feature>
<dbReference type="Gene3D" id="1.10.472.10">
    <property type="entry name" value="Cyclin-like"/>
    <property type="match status" value="2"/>
</dbReference>
<dbReference type="Gene3D" id="1.20.5.650">
    <property type="entry name" value="Single helix bin"/>
    <property type="match status" value="1"/>
</dbReference>
<dbReference type="SUPFAM" id="SSF47954">
    <property type="entry name" value="Cyclin-like"/>
    <property type="match status" value="2"/>
</dbReference>
<dbReference type="InterPro" id="IPR036915">
    <property type="entry name" value="Cyclin-like_sf"/>
</dbReference>